<dbReference type="GeneID" id="76150078"/>
<keyword evidence="3" id="KW-0285">Flavoprotein</keyword>
<dbReference type="GO" id="GO:0010181">
    <property type="term" value="F:FMN binding"/>
    <property type="evidence" value="ECO:0007669"/>
    <property type="project" value="InterPro"/>
</dbReference>
<dbReference type="Proteomes" id="UP001204833">
    <property type="component" value="Unassembled WGS sequence"/>
</dbReference>
<evidence type="ECO:0000259" key="8">
    <source>
        <dbReference type="Pfam" id="PF00890"/>
    </source>
</evidence>
<dbReference type="SUPFAM" id="SSF144000">
    <property type="entry name" value="Oxysterol-binding protein-like"/>
    <property type="match status" value="1"/>
</dbReference>
<dbReference type="RefSeq" id="XP_051609460.1">
    <property type="nucleotide sequence ID" value="XM_051751288.1"/>
</dbReference>
<comment type="similarity">
    <text evidence="2 6">Belongs to the OSBP family.</text>
</comment>
<evidence type="ECO:0000256" key="2">
    <source>
        <dbReference type="ARBA" id="ARBA00008842"/>
    </source>
</evidence>
<dbReference type="InterPro" id="IPR003953">
    <property type="entry name" value="FAD-dep_OxRdtase_2_FAD-bd"/>
</dbReference>
<evidence type="ECO:0000313" key="9">
    <source>
        <dbReference type="EMBL" id="KAI5959682.1"/>
    </source>
</evidence>
<dbReference type="EMBL" id="JAIHNG010000102">
    <property type="protein sequence ID" value="KAI5959682.1"/>
    <property type="molecule type" value="Genomic_DNA"/>
</dbReference>
<feature type="domain" description="FAD-dependent oxidoreductase 2 FAD-binding" evidence="8">
    <location>
        <begin position="460"/>
        <end position="916"/>
    </location>
</feature>
<dbReference type="InterPro" id="IPR036188">
    <property type="entry name" value="FAD/NAD-bd_sf"/>
</dbReference>
<dbReference type="Pfam" id="PF01237">
    <property type="entry name" value="Oxysterol_BP"/>
    <property type="match status" value="1"/>
</dbReference>
<dbReference type="FunFam" id="2.40.160.120:FF:000010">
    <property type="entry name" value="Oxysterol-binding protein homolog 4"/>
    <property type="match status" value="1"/>
</dbReference>
<evidence type="ECO:0000256" key="1">
    <source>
        <dbReference type="ARBA" id="ARBA00001974"/>
    </source>
</evidence>
<evidence type="ECO:0000256" key="5">
    <source>
        <dbReference type="ARBA" id="ARBA00023002"/>
    </source>
</evidence>
<dbReference type="Gene3D" id="6.10.250.1430">
    <property type="match status" value="1"/>
</dbReference>
<accession>A0AAD5BFS7</accession>
<dbReference type="PANTHER" id="PTHR43400">
    <property type="entry name" value="FUMARATE REDUCTASE"/>
    <property type="match status" value="1"/>
</dbReference>
<dbReference type="Gene3D" id="3.50.50.60">
    <property type="entry name" value="FAD/NAD(P)-binding domain"/>
    <property type="match status" value="1"/>
</dbReference>
<evidence type="ECO:0000313" key="10">
    <source>
        <dbReference type="Proteomes" id="UP001204833"/>
    </source>
</evidence>
<comment type="caution">
    <text evidence="9">The sequence shown here is derived from an EMBL/GenBank/DDBJ whole genome shotgun (WGS) entry which is preliminary data.</text>
</comment>
<name>A0AAD5BFS7_9ASCO</name>
<sequence>MASDARPDTPGSVSSSSTAASASASSSHSWTSFLKSIASFNGDLSSLTAPPFILSPTSLVEYSQYWAEHPDLFVAPNKLTVPEDSEPAIVDAMNLKRAIAVTRWFISTLKSQYCSRNESMGSEKKPLNPFLGEVFVGKWENEELGETTLLSEQVSHHPPVTAYAIENAKNNVMLQGYNGITSKISATSINIKQYGHALLDFNDLKESYLITLPPLHIEGLITAAPFVELEGTSYIQASNGYFTVIEYSGRGWVSGKKNTFKARIYRDSFSSSSKENALVTIQGQWSGKSYIDKGSSTPTSKTGELFYDADALKAVHLTVKPIEEQKEFESRRAWEKVADAIRKSDYNLIAEEKSKIENEQRELRRKEKETGTTWQTRWFDLVDYKNQSEDTNLSPPDDFINLTNQANLSIYNAPSGSLKKSKYDHVALAIVSLYIQFSPVLRSVVAKFFPTMSSSSRSTIVVGSGLAGLTTTLQLISQNHRVTLLEKTGKLGGNSIKASSGINGVPTQYQKNDDTVEVFKQDTLSSGKGLCNPILVDELTSRSSDAIEWLTQDLQIDLSSVTQLGGHSFARTHKGSGALPPGFAIVSTLIKRIEQIQADKPEALAVLKNSKLVKILVNNNQVEGVQYQGDNTNEVKTEYADNVVLATGGFSADAKDLQTSLLKQYRPDLLKFPSSNGEQTTGDGQKVALRDVDAHLIQMDQIQVHPTGFIKLDNVNSHWKFLCGELMRGIGGILLTPSGKRFVNELATRDVVTNAVLKNCQVKQENEVGLPVGSYVSVLVISGEDYPKAASHIDFYASQKLLQKGDVDDLLKLLQRINPSNDKLTTTELENTFQEYNHAVKSKNDPLGRTVFGNAISSEFYFGLTTPVLHFAMGGIEIDSNAHVVNSQGQAVPNLYAVGEVSAGVHGANRLGGSSLLECVVFGKIVSSQILNK</sequence>
<comment type="cofactor">
    <cofactor evidence="1">
        <name>FAD</name>
        <dbReference type="ChEBI" id="CHEBI:57692"/>
    </cofactor>
</comment>
<dbReference type="SUPFAM" id="SSF51905">
    <property type="entry name" value="FAD/NAD(P)-binding domain"/>
    <property type="match status" value="1"/>
</dbReference>
<evidence type="ECO:0000256" key="4">
    <source>
        <dbReference type="ARBA" id="ARBA00022827"/>
    </source>
</evidence>
<dbReference type="Gene3D" id="3.90.700.10">
    <property type="entry name" value="Succinate dehydrogenase/fumarate reductase flavoprotein, catalytic domain"/>
    <property type="match status" value="1"/>
</dbReference>
<dbReference type="PROSITE" id="PS01013">
    <property type="entry name" value="OSBP"/>
    <property type="match status" value="1"/>
</dbReference>
<dbReference type="InterPro" id="IPR010960">
    <property type="entry name" value="Flavocytochrome_c"/>
</dbReference>
<dbReference type="InterPro" id="IPR027477">
    <property type="entry name" value="Succ_DH/fumarate_Rdtase_cat_sf"/>
</dbReference>
<feature type="compositionally biased region" description="Low complexity" evidence="7">
    <location>
        <begin position="12"/>
        <end position="24"/>
    </location>
</feature>
<reference evidence="9 10" key="1">
    <citation type="journal article" date="2022" name="DNA Res.">
        <title>Genome analysis of five recently described species of the CUG-Ser clade uncovers Candida theae as a new hybrid lineage with pathogenic potential in the Candida parapsilosis species complex.</title>
        <authorList>
            <person name="Mixao V."/>
            <person name="Del Olmo V."/>
            <person name="Hegedusova E."/>
            <person name="Saus E."/>
            <person name="Pryszcz L."/>
            <person name="Cillingova A."/>
            <person name="Nosek J."/>
            <person name="Gabaldon T."/>
        </authorList>
    </citation>
    <scope>NUCLEOTIDE SEQUENCE [LARGE SCALE GENOMIC DNA]</scope>
    <source>
        <strain evidence="9 10">CBS 12239</strain>
    </source>
</reference>
<dbReference type="GO" id="GO:0120009">
    <property type="term" value="P:intermembrane lipid transfer"/>
    <property type="evidence" value="ECO:0007669"/>
    <property type="project" value="UniProtKB-ARBA"/>
</dbReference>
<dbReference type="Gene3D" id="2.40.160.120">
    <property type="match status" value="1"/>
</dbReference>
<organism evidence="9 10">
    <name type="scientific">Candida theae</name>
    <dbReference type="NCBI Taxonomy" id="1198502"/>
    <lineage>
        <taxon>Eukaryota</taxon>
        <taxon>Fungi</taxon>
        <taxon>Dikarya</taxon>
        <taxon>Ascomycota</taxon>
        <taxon>Saccharomycotina</taxon>
        <taxon>Pichiomycetes</taxon>
        <taxon>Debaryomycetaceae</taxon>
        <taxon>Candida/Lodderomyces clade</taxon>
        <taxon>Candida</taxon>
    </lineage>
</organism>
<evidence type="ECO:0000256" key="7">
    <source>
        <dbReference type="SAM" id="MobiDB-lite"/>
    </source>
</evidence>
<keyword evidence="5" id="KW-0560">Oxidoreductase</keyword>
<dbReference type="InterPro" id="IPR018494">
    <property type="entry name" value="Oxysterol-bd_CS"/>
</dbReference>
<gene>
    <name evidence="9" type="ORF">KGF57_002019</name>
</gene>
<evidence type="ECO:0000256" key="6">
    <source>
        <dbReference type="RuleBase" id="RU003844"/>
    </source>
</evidence>
<dbReference type="Pfam" id="PF00890">
    <property type="entry name" value="FAD_binding_2"/>
    <property type="match status" value="1"/>
</dbReference>
<feature type="region of interest" description="Disordered" evidence="7">
    <location>
        <begin position="1"/>
        <end position="24"/>
    </location>
</feature>
<dbReference type="InterPro" id="IPR037239">
    <property type="entry name" value="OSBP_sf"/>
</dbReference>
<keyword evidence="10" id="KW-1185">Reference proteome</keyword>
<dbReference type="Gene3D" id="3.30.70.3490">
    <property type="match status" value="1"/>
</dbReference>
<dbReference type="GO" id="GO:0016491">
    <property type="term" value="F:oxidoreductase activity"/>
    <property type="evidence" value="ECO:0007669"/>
    <property type="project" value="UniProtKB-KW"/>
</dbReference>
<dbReference type="InterPro" id="IPR050315">
    <property type="entry name" value="FAD-oxidoreductase_2"/>
</dbReference>
<dbReference type="NCBIfam" id="TIGR01813">
    <property type="entry name" value="flavo_cyto_c"/>
    <property type="match status" value="1"/>
</dbReference>
<protein>
    <submittedName>
        <fullName evidence="9">OSM1</fullName>
    </submittedName>
</protein>
<keyword evidence="4" id="KW-0274">FAD</keyword>
<dbReference type="Gene3D" id="1.10.287.2720">
    <property type="match status" value="1"/>
</dbReference>
<dbReference type="AlphaFoldDB" id="A0AAD5BFS7"/>
<dbReference type="GO" id="GO:0008289">
    <property type="term" value="F:lipid binding"/>
    <property type="evidence" value="ECO:0007669"/>
    <property type="project" value="InterPro"/>
</dbReference>
<dbReference type="PANTHER" id="PTHR43400:SF1">
    <property type="entry name" value="FUMARATE REDUCTASE"/>
    <property type="match status" value="1"/>
</dbReference>
<dbReference type="SUPFAM" id="SSF56425">
    <property type="entry name" value="Succinate dehydrogenase/fumarate reductase flavoprotein, catalytic domain"/>
    <property type="match status" value="1"/>
</dbReference>
<proteinExistence type="inferred from homology"/>
<evidence type="ECO:0000256" key="3">
    <source>
        <dbReference type="ARBA" id="ARBA00022630"/>
    </source>
</evidence>
<dbReference type="InterPro" id="IPR000648">
    <property type="entry name" value="Oxysterol-bd"/>
</dbReference>